<feature type="compositionally biased region" description="Basic and acidic residues" evidence="1">
    <location>
        <begin position="155"/>
        <end position="166"/>
    </location>
</feature>
<reference evidence="2 3" key="1">
    <citation type="submission" date="2015-09" db="EMBL/GenBank/DDBJ databases">
        <title>Draft genome of a European isolate of the apple canker pathogen Neonectria ditissima.</title>
        <authorList>
            <person name="Gomez-Cortecero A."/>
            <person name="Harrison R.J."/>
            <person name="Armitage A.D."/>
        </authorList>
    </citation>
    <scope>NUCLEOTIDE SEQUENCE [LARGE SCALE GENOMIC DNA]</scope>
    <source>
        <strain evidence="2 3">R09/05</strain>
    </source>
</reference>
<dbReference type="EMBL" id="LKCW01000024">
    <property type="protein sequence ID" value="KPM43983.1"/>
    <property type="molecule type" value="Genomic_DNA"/>
</dbReference>
<organism evidence="2 3">
    <name type="scientific">Neonectria ditissima</name>
    <dbReference type="NCBI Taxonomy" id="78410"/>
    <lineage>
        <taxon>Eukaryota</taxon>
        <taxon>Fungi</taxon>
        <taxon>Dikarya</taxon>
        <taxon>Ascomycota</taxon>
        <taxon>Pezizomycotina</taxon>
        <taxon>Sordariomycetes</taxon>
        <taxon>Hypocreomycetidae</taxon>
        <taxon>Hypocreales</taxon>
        <taxon>Nectriaceae</taxon>
        <taxon>Neonectria</taxon>
    </lineage>
</organism>
<feature type="compositionally biased region" description="Pro residues" evidence="1">
    <location>
        <begin position="538"/>
        <end position="548"/>
    </location>
</feature>
<protein>
    <submittedName>
        <fullName evidence="2">Uncharacterized protein</fullName>
    </submittedName>
</protein>
<evidence type="ECO:0000313" key="3">
    <source>
        <dbReference type="Proteomes" id="UP000050424"/>
    </source>
</evidence>
<feature type="region of interest" description="Disordered" evidence="1">
    <location>
        <begin position="780"/>
        <end position="819"/>
    </location>
</feature>
<feature type="compositionally biased region" description="Polar residues" evidence="1">
    <location>
        <begin position="549"/>
        <end position="563"/>
    </location>
</feature>
<feature type="compositionally biased region" description="Polar residues" evidence="1">
    <location>
        <begin position="792"/>
        <end position="803"/>
    </location>
</feature>
<feature type="compositionally biased region" description="Basic and acidic residues" evidence="1">
    <location>
        <begin position="115"/>
        <end position="124"/>
    </location>
</feature>
<feature type="compositionally biased region" description="Polar residues" evidence="1">
    <location>
        <begin position="29"/>
        <end position="42"/>
    </location>
</feature>
<dbReference type="OrthoDB" id="3941134at2759"/>
<comment type="caution">
    <text evidence="2">The sequence shown here is derived from an EMBL/GenBank/DDBJ whole genome shotgun (WGS) entry which is preliminary data.</text>
</comment>
<accession>A0A0P7BEP4</accession>
<sequence length="836" mass="90099">MDDPWGSPWTATDYAPPKIDLPAPPPSAHFSTSADHSPQQRVSPARTPWEDDDAWGGWNEPAKDSNSPRWGRSPGLRPQDANVNTNSSGGGSGPASRLPSPSPDAWGQLAMLETARMRKDERNVDSAISLGEGTRRDGEKERYLGSMTHASGTKDTVEDIWRRPDAEASAASSSTPASEEAPRPGSPEQPPGPAIHLHARPKMSRQPSLKVQELVSMYDGITKRNRSVSPMDPSLRKTSSTASPIELQIPEPRGHEPRPLDLGPVEEPLKDTGHELEVKEVVPVDAPLAVEAPPPVKESPPVVALPRFEPPLDVQTNTDDDLKNEETPNQVPVIQTVLPETRQEPLPKRLESPSEPYSIDLSKLDDLFPSVDTSFPSPEPVPDVIIDDTFASIDERKTWYRLSRFGSIRKHALGDDENYVRISWGASTVRHQAIQIVRRWMEEDSIAGRVVLGRRTGAAGSKIFNWDSSAPQVEIAELLSRKSHSRHASTISKTTVASPTAPAFGWSSSSPSITIPPPDAHTSPITEPSSTVKSSPVTRPPAIKPIGPPNSTIQPIASPTSPLAQPPNAAEPYGSDDDTDEKSGDDEDEEDDDDDWGEMVSSPTADSNGAFPSLAAIVDAGTEPNGFDASSPTEAAPSSDKPASSPLKKIAPAMDWANVPRSSFDAPPSHGLIPASQSKSSIMSLTDTSRFSMDIPASHGFLPISQSKSSTASWNDLTRSSLDIGLSEELIANKAMFSLKNKSRPSSWAFGNVDFRDGAPKPAKPMKDIPLATRKALALLSRPSEAPENDLPTEQSPPTSRPASPQPQSPTIDTSKDDEAVANILRDLPDLSYMLR</sequence>
<feature type="region of interest" description="Disordered" evidence="1">
    <location>
        <begin position="1"/>
        <end position="210"/>
    </location>
</feature>
<feature type="compositionally biased region" description="Pro residues" evidence="1">
    <location>
        <begin position="184"/>
        <end position="193"/>
    </location>
</feature>
<dbReference type="AlphaFoldDB" id="A0A0P7BEP4"/>
<feature type="compositionally biased region" description="Low complexity" evidence="1">
    <location>
        <begin position="635"/>
        <end position="649"/>
    </location>
</feature>
<feature type="region of interest" description="Disordered" evidence="1">
    <location>
        <begin position="481"/>
        <end position="679"/>
    </location>
</feature>
<feature type="compositionally biased region" description="Basic and acidic residues" evidence="1">
    <location>
        <begin position="133"/>
        <end position="143"/>
    </location>
</feature>
<evidence type="ECO:0000313" key="2">
    <source>
        <dbReference type="EMBL" id="KPM43983.1"/>
    </source>
</evidence>
<feature type="compositionally biased region" description="Acidic residues" evidence="1">
    <location>
        <begin position="574"/>
        <end position="597"/>
    </location>
</feature>
<keyword evidence="3" id="KW-1185">Reference proteome</keyword>
<proteinExistence type="predicted"/>
<feature type="compositionally biased region" description="Polar residues" evidence="1">
    <location>
        <begin position="523"/>
        <end position="537"/>
    </location>
</feature>
<feature type="region of interest" description="Disordered" evidence="1">
    <location>
        <begin position="222"/>
        <end position="268"/>
    </location>
</feature>
<evidence type="ECO:0000256" key="1">
    <source>
        <dbReference type="SAM" id="MobiDB-lite"/>
    </source>
</evidence>
<name>A0A0P7BEP4_9HYPO</name>
<feature type="compositionally biased region" description="Low complexity" evidence="1">
    <location>
        <begin position="167"/>
        <end position="179"/>
    </location>
</feature>
<feature type="compositionally biased region" description="Polar residues" evidence="1">
    <location>
        <begin position="488"/>
        <end position="498"/>
    </location>
</feature>
<dbReference type="Proteomes" id="UP000050424">
    <property type="component" value="Unassembled WGS sequence"/>
</dbReference>
<feature type="region of interest" description="Disordered" evidence="1">
    <location>
        <begin position="290"/>
        <end position="326"/>
    </location>
</feature>
<dbReference type="STRING" id="78410.A0A0P7BEP4"/>
<gene>
    <name evidence="2" type="ORF">AK830_g2498</name>
</gene>